<evidence type="ECO:0000313" key="2">
    <source>
        <dbReference type="EMBL" id="CDH43908.1"/>
    </source>
</evidence>
<name>A0A7U7G982_9GAMM</name>
<dbReference type="RefSeq" id="WP_034431000.1">
    <property type="nucleotide sequence ID" value="NZ_CBTK010000046.1"/>
</dbReference>
<evidence type="ECO:0000313" key="3">
    <source>
        <dbReference type="Proteomes" id="UP000019184"/>
    </source>
</evidence>
<dbReference type="Proteomes" id="UP000019184">
    <property type="component" value="Unassembled WGS sequence"/>
</dbReference>
<reference evidence="2 3" key="1">
    <citation type="journal article" date="2014" name="ISME J.">
        <title>Candidatus Competibacter-lineage genomes retrieved from metagenomes reveal functional metabolic diversity.</title>
        <authorList>
            <person name="McIlroy S.J."/>
            <person name="Albertsen M."/>
            <person name="Andresen E.K."/>
            <person name="Saunders A.M."/>
            <person name="Kristiansen R."/>
            <person name="Stokholm-Bjerregaard M."/>
            <person name="Nielsen K.L."/>
            <person name="Nielsen P.H."/>
        </authorList>
    </citation>
    <scope>NUCLEOTIDE SEQUENCE [LARGE SCALE GENOMIC DNA]</scope>
    <source>
        <strain evidence="2 3">Run_B_J11</strain>
    </source>
</reference>
<evidence type="ECO:0000256" key="1">
    <source>
        <dbReference type="SAM" id="Coils"/>
    </source>
</evidence>
<organism evidence="2 3">
    <name type="scientific">Candidatus Contendobacter odensis Run_B_J11</name>
    <dbReference type="NCBI Taxonomy" id="1400861"/>
    <lineage>
        <taxon>Bacteria</taxon>
        <taxon>Pseudomonadati</taxon>
        <taxon>Pseudomonadota</taxon>
        <taxon>Gammaproteobacteria</taxon>
        <taxon>Candidatus Competibacteraceae</taxon>
        <taxon>Candidatus Contendibacter</taxon>
    </lineage>
</organism>
<dbReference type="AlphaFoldDB" id="A0A7U7G982"/>
<protein>
    <submittedName>
        <fullName evidence="2">Uncharacterized protein</fullName>
    </submittedName>
</protein>
<feature type="coiled-coil region" evidence="1">
    <location>
        <begin position="269"/>
        <end position="303"/>
    </location>
</feature>
<gene>
    <name evidence="2" type="ORF">BN874_140001</name>
</gene>
<proteinExistence type="predicted"/>
<accession>A0A7U7G982</accession>
<keyword evidence="3" id="KW-1185">Reference proteome</keyword>
<keyword evidence="1" id="KW-0175">Coiled coil</keyword>
<dbReference type="EMBL" id="CBTK010000046">
    <property type="protein sequence ID" value="CDH43908.1"/>
    <property type="molecule type" value="Genomic_DNA"/>
</dbReference>
<comment type="caution">
    <text evidence="2">The sequence shown here is derived from an EMBL/GenBank/DDBJ whole genome shotgun (WGS) entry which is preliminary data.</text>
</comment>
<sequence length="339" mass="37609">MAEIKIKVVDEKLGAGTYEIYLQTHDEYTEEVERAENNLERYKPFFQKARFDTLDNDLKIANLIERDYKICLERISNLTSSTDTSMAPKIQRVFEAAIRVLVKVNTTLEDFHTTGIQGLFLQLQSCKLDEKAKKLVLALKPYQAALDKARKQKNEAWVQFGLDTAYTAAGLALGPLGIIGSVAGGIAMYAIDNSLGAEKTWYDDTAGNMEDASGTVMDALESYDKIAAKESKIIKTAGGKAIIGKMGTVGAYAGLYFNAKEVLTGHANIAEIERLMAEAKKKHEDLLTEYKKQKAALKMLSDNIMASRRKEEASGKQRAAWLRDDLAEEMRLTGYAPVN</sequence>